<dbReference type="GO" id="GO:0005829">
    <property type="term" value="C:cytosol"/>
    <property type="evidence" value="ECO:0007669"/>
    <property type="project" value="TreeGrafter"/>
</dbReference>
<gene>
    <name evidence="4" type="ORF">CLV30_10824</name>
</gene>
<dbReference type="Proteomes" id="UP000243528">
    <property type="component" value="Unassembled WGS sequence"/>
</dbReference>
<accession>A0A2P8E0W3</accession>
<evidence type="ECO:0000259" key="3">
    <source>
        <dbReference type="Pfam" id="PF04321"/>
    </source>
</evidence>
<dbReference type="EMBL" id="PYGE01000008">
    <property type="protein sequence ID" value="PSL03112.1"/>
    <property type="molecule type" value="Genomic_DNA"/>
</dbReference>
<dbReference type="AlphaFoldDB" id="A0A2P8E0W3"/>
<protein>
    <recommendedName>
        <fullName evidence="2">dTDP-4-dehydrorhamnose reductase</fullName>
        <ecNumber evidence="2">1.1.1.133</ecNumber>
    </recommendedName>
</protein>
<dbReference type="PANTHER" id="PTHR10491:SF4">
    <property type="entry name" value="METHIONINE ADENOSYLTRANSFERASE 2 SUBUNIT BETA"/>
    <property type="match status" value="1"/>
</dbReference>
<dbReference type="RefSeq" id="WP_106537541.1">
    <property type="nucleotide sequence ID" value="NZ_ML142902.1"/>
</dbReference>
<reference evidence="4 5" key="1">
    <citation type="submission" date="2018-03" db="EMBL/GenBank/DDBJ databases">
        <title>Genomic Encyclopedia of Archaeal and Bacterial Type Strains, Phase II (KMG-II): from individual species to whole genera.</title>
        <authorList>
            <person name="Goeker M."/>
        </authorList>
    </citation>
    <scope>NUCLEOTIDE SEQUENCE [LARGE SCALE GENOMIC DNA]</scope>
    <source>
        <strain evidence="4 5">DSM 45211</strain>
    </source>
</reference>
<dbReference type="CDD" id="cd05254">
    <property type="entry name" value="dTDP_HR_like_SDR_e"/>
    <property type="match status" value="1"/>
</dbReference>
<feature type="domain" description="RmlD-like substrate binding" evidence="3">
    <location>
        <begin position="4"/>
        <end position="275"/>
    </location>
</feature>
<dbReference type="NCBIfam" id="TIGR01214">
    <property type="entry name" value="rmlD"/>
    <property type="match status" value="1"/>
</dbReference>
<dbReference type="PANTHER" id="PTHR10491">
    <property type="entry name" value="DTDP-4-DEHYDRORHAMNOSE REDUCTASE"/>
    <property type="match status" value="1"/>
</dbReference>
<evidence type="ECO:0000256" key="1">
    <source>
        <dbReference type="ARBA" id="ARBA00010944"/>
    </source>
</evidence>
<comment type="caution">
    <text evidence="4">The sequence shown here is derived from an EMBL/GenBank/DDBJ whole genome shotgun (WGS) entry which is preliminary data.</text>
</comment>
<evidence type="ECO:0000256" key="2">
    <source>
        <dbReference type="RuleBase" id="RU364082"/>
    </source>
</evidence>
<proteinExistence type="inferred from homology"/>
<dbReference type="GO" id="GO:0008831">
    <property type="term" value="F:dTDP-4-dehydrorhamnose reductase activity"/>
    <property type="evidence" value="ECO:0007669"/>
    <property type="project" value="UniProtKB-EC"/>
</dbReference>
<dbReference type="InterPro" id="IPR036291">
    <property type="entry name" value="NAD(P)-bd_dom_sf"/>
</dbReference>
<keyword evidence="2" id="KW-0521">NADP</keyword>
<dbReference type="OrthoDB" id="9803892at2"/>
<dbReference type="SUPFAM" id="SSF51735">
    <property type="entry name" value="NAD(P)-binding Rossmann-fold domains"/>
    <property type="match status" value="1"/>
</dbReference>
<keyword evidence="5" id="KW-1185">Reference proteome</keyword>
<comment type="pathway">
    <text evidence="2">Carbohydrate biosynthesis; dTDP-L-rhamnose biosynthesis.</text>
</comment>
<organism evidence="4 5">
    <name type="scientific">Haloactinopolyspora alba</name>
    <dbReference type="NCBI Taxonomy" id="648780"/>
    <lineage>
        <taxon>Bacteria</taxon>
        <taxon>Bacillati</taxon>
        <taxon>Actinomycetota</taxon>
        <taxon>Actinomycetes</taxon>
        <taxon>Jiangellales</taxon>
        <taxon>Jiangellaceae</taxon>
        <taxon>Haloactinopolyspora</taxon>
    </lineage>
</organism>
<dbReference type="UniPathway" id="UPA00124"/>
<evidence type="ECO:0000313" key="4">
    <source>
        <dbReference type="EMBL" id="PSL03112.1"/>
    </source>
</evidence>
<dbReference type="GO" id="GO:0019305">
    <property type="term" value="P:dTDP-rhamnose biosynthetic process"/>
    <property type="evidence" value="ECO:0007669"/>
    <property type="project" value="UniProtKB-UniPathway"/>
</dbReference>
<name>A0A2P8E0W3_9ACTN</name>
<dbReference type="Gene3D" id="3.90.25.10">
    <property type="entry name" value="UDP-galactose 4-epimerase, domain 1"/>
    <property type="match status" value="1"/>
</dbReference>
<comment type="similarity">
    <text evidence="1 2">Belongs to the dTDP-4-dehydrorhamnose reductase family.</text>
</comment>
<sequence length="284" mass="30570">MLWLVTGAGGMLGRDLCAILGERGEDVTAARHGEMDITDAATVDAAVHGYDVVVNAAAYTDVDGAERDVETARAVNTTGASLLATACARHRVRLVHISTDYVFDGMATTPYRTDAPTAPRSIYGQTKLAGEQAVLADHPNGATVVRTAWLYGRHGRNFVTTMARLARERDHVDVVTDQRGQPTWSHDVAVRIADLVEADAPTGIYHATNTGQTTWYGLARAVFSQLGLDPDRVRETTTDNFPSLAPRPAYSVLDHDGWRRAGLGPMRAWEAAFAAAAPVVLADF</sequence>
<dbReference type="EC" id="1.1.1.133" evidence="2"/>
<keyword evidence="2" id="KW-0560">Oxidoreductase</keyword>
<dbReference type="Gene3D" id="3.40.50.720">
    <property type="entry name" value="NAD(P)-binding Rossmann-like Domain"/>
    <property type="match status" value="1"/>
</dbReference>
<dbReference type="Pfam" id="PF04321">
    <property type="entry name" value="RmlD_sub_bind"/>
    <property type="match status" value="1"/>
</dbReference>
<comment type="function">
    <text evidence="2">Catalyzes the reduction of dTDP-6-deoxy-L-lyxo-4-hexulose to yield dTDP-L-rhamnose.</text>
</comment>
<dbReference type="InterPro" id="IPR029903">
    <property type="entry name" value="RmlD-like-bd"/>
</dbReference>
<evidence type="ECO:0000313" key="5">
    <source>
        <dbReference type="Proteomes" id="UP000243528"/>
    </source>
</evidence>
<dbReference type="InterPro" id="IPR005913">
    <property type="entry name" value="dTDP_dehydrorham_reduct"/>
</dbReference>